<dbReference type="Gene3D" id="2.160.20.120">
    <property type="match status" value="1"/>
</dbReference>
<feature type="region of interest" description="Disordered" evidence="1">
    <location>
        <begin position="195"/>
        <end position="231"/>
    </location>
</feature>
<dbReference type="RefSeq" id="WP_344863127.1">
    <property type="nucleotide sequence ID" value="NZ_BAAAUT010000041.1"/>
</dbReference>
<keyword evidence="5" id="KW-1185">Reference proteome</keyword>
<evidence type="ECO:0000313" key="4">
    <source>
        <dbReference type="EMBL" id="GAA3151194.1"/>
    </source>
</evidence>
<evidence type="ECO:0000256" key="1">
    <source>
        <dbReference type="SAM" id="MobiDB-lite"/>
    </source>
</evidence>
<gene>
    <name evidence="4" type="ORF">GCM10010466_47890</name>
</gene>
<accession>A0ABP6NKI3</accession>
<evidence type="ECO:0000256" key="2">
    <source>
        <dbReference type="SAM" id="SignalP"/>
    </source>
</evidence>
<feature type="domain" description="DUF4097" evidence="3">
    <location>
        <begin position="45"/>
        <end position="199"/>
    </location>
</feature>
<evidence type="ECO:0000259" key="3">
    <source>
        <dbReference type="Pfam" id="PF13349"/>
    </source>
</evidence>
<keyword evidence="2" id="KW-0732">Signal</keyword>
<protein>
    <recommendedName>
        <fullName evidence="3">DUF4097 domain-containing protein</fullName>
    </recommendedName>
</protein>
<dbReference type="InterPro" id="IPR025164">
    <property type="entry name" value="Toastrack_DUF4097"/>
</dbReference>
<proteinExistence type="predicted"/>
<dbReference type="EMBL" id="BAAAUT010000041">
    <property type="protein sequence ID" value="GAA3151194.1"/>
    <property type="molecule type" value="Genomic_DNA"/>
</dbReference>
<evidence type="ECO:0000313" key="5">
    <source>
        <dbReference type="Proteomes" id="UP001500320"/>
    </source>
</evidence>
<feature type="chain" id="PRO_5046022333" description="DUF4097 domain-containing protein" evidence="2">
    <location>
        <begin position="20"/>
        <end position="231"/>
    </location>
</feature>
<dbReference type="Pfam" id="PF13349">
    <property type="entry name" value="DUF4097"/>
    <property type="match status" value="1"/>
</dbReference>
<name>A0ABP6NKI3_9ACTN</name>
<sequence>MKKKVLAAGAVAGSALVLSGCGIDALAGAQQTVVSYEVPDKVLVLSMDVEAGDVVVSESGRSGIKVTETLRWSDDKPETEHRVEGGTLTLEYRCPTGFGLVHCSVDYKVEVPKGVRVKVQSGAGDVTLRSLTGGVEAGTGAGDIDASGLAGKEFVADSGAGDVEAGFAAAPERVEVETGAGDATVRLPQGAYRVTAESGAGDETVKVQDDPSAPRTVRVSTGAGDAKVLPG</sequence>
<organism evidence="4 5">
    <name type="scientific">Planomonospora alba</name>
    <dbReference type="NCBI Taxonomy" id="161354"/>
    <lineage>
        <taxon>Bacteria</taxon>
        <taxon>Bacillati</taxon>
        <taxon>Actinomycetota</taxon>
        <taxon>Actinomycetes</taxon>
        <taxon>Streptosporangiales</taxon>
        <taxon>Streptosporangiaceae</taxon>
        <taxon>Planomonospora</taxon>
    </lineage>
</organism>
<reference evidence="5" key="1">
    <citation type="journal article" date="2019" name="Int. J. Syst. Evol. Microbiol.">
        <title>The Global Catalogue of Microorganisms (GCM) 10K type strain sequencing project: providing services to taxonomists for standard genome sequencing and annotation.</title>
        <authorList>
            <consortium name="The Broad Institute Genomics Platform"/>
            <consortium name="The Broad Institute Genome Sequencing Center for Infectious Disease"/>
            <person name="Wu L."/>
            <person name="Ma J."/>
        </authorList>
    </citation>
    <scope>NUCLEOTIDE SEQUENCE [LARGE SCALE GENOMIC DNA]</scope>
    <source>
        <strain evidence="5">JCM 9373</strain>
    </source>
</reference>
<feature type="signal peptide" evidence="2">
    <location>
        <begin position="1"/>
        <end position="19"/>
    </location>
</feature>
<dbReference type="PROSITE" id="PS51257">
    <property type="entry name" value="PROKAR_LIPOPROTEIN"/>
    <property type="match status" value="1"/>
</dbReference>
<dbReference type="Proteomes" id="UP001500320">
    <property type="component" value="Unassembled WGS sequence"/>
</dbReference>
<comment type="caution">
    <text evidence="4">The sequence shown here is derived from an EMBL/GenBank/DDBJ whole genome shotgun (WGS) entry which is preliminary data.</text>
</comment>